<keyword evidence="4" id="KW-1134">Transmembrane beta strand</keyword>
<evidence type="ECO:0000256" key="9">
    <source>
        <dbReference type="ARBA" id="ARBA00023136"/>
    </source>
</evidence>
<evidence type="ECO:0000313" key="13">
    <source>
        <dbReference type="EMBL" id="CAB3778184.1"/>
    </source>
</evidence>
<dbReference type="GO" id="GO:0009279">
    <property type="term" value="C:cell outer membrane"/>
    <property type="evidence" value="ECO:0007669"/>
    <property type="project" value="UniProtKB-SubCell"/>
</dbReference>
<proteinExistence type="predicted"/>
<keyword evidence="8" id="KW-0626">Porin</keyword>
<dbReference type="Gene3D" id="2.40.160.10">
    <property type="entry name" value="Porin"/>
    <property type="match status" value="1"/>
</dbReference>
<dbReference type="GO" id="GO:0046930">
    <property type="term" value="C:pore complex"/>
    <property type="evidence" value="ECO:0007669"/>
    <property type="project" value="UniProtKB-KW"/>
</dbReference>
<evidence type="ECO:0000256" key="7">
    <source>
        <dbReference type="ARBA" id="ARBA00023065"/>
    </source>
</evidence>
<comment type="subunit">
    <text evidence="2">Homotrimer.</text>
</comment>
<feature type="chain" id="PRO_5026902333" evidence="11">
    <location>
        <begin position="31"/>
        <end position="360"/>
    </location>
</feature>
<keyword evidence="6 11" id="KW-0732">Signal</keyword>
<accession>A0A6J5FH89</accession>
<organism evidence="13 14">
    <name type="scientific">Paraburkholderia caffeinitolerans</name>
    <dbReference type="NCBI Taxonomy" id="1723730"/>
    <lineage>
        <taxon>Bacteria</taxon>
        <taxon>Pseudomonadati</taxon>
        <taxon>Pseudomonadota</taxon>
        <taxon>Betaproteobacteria</taxon>
        <taxon>Burkholderiales</taxon>
        <taxon>Burkholderiaceae</taxon>
        <taxon>Paraburkholderia</taxon>
    </lineage>
</organism>
<feature type="domain" description="Porin" evidence="12">
    <location>
        <begin position="20"/>
        <end position="343"/>
    </location>
</feature>
<evidence type="ECO:0000313" key="14">
    <source>
        <dbReference type="Proteomes" id="UP000494119"/>
    </source>
</evidence>
<dbReference type="PANTHER" id="PTHR34501:SF9">
    <property type="entry name" value="MAJOR OUTER MEMBRANE PROTEIN P.IA"/>
    <property type="match status" value="1"/>
</dbReference>
<keyword evidence="7" id="KW-0406">Ion transport</keyword>
<evidence type="ECO:0000256" key="3">
    <source>
        <dbReference type="ARBA" id="ARBA00022448"/>
    </source>
</evidence>
<gene>
    <name evidence="13" type="ORF">LMG28688_00536</name>
</gene>
<dbReference type="GO" id="GO:0006811">
    <property type="term" value="P:monoatomic ion transport"/>
    <property type="evidence" value="ECO:0007669"/>
    <property type="project" value="UniProtKB-KW"/>
</dbReference>
<evidence type="ECO:0000259" key="12">
    <source>
        <dbReference type="Pfam" id="PF13609"/>
    </source>
</evidence>
<dbReference type="InterPro" id="IPR033900">
    <property type="entry name" value="Gram_neg_porin_domain"/>
</dbReference>
<evidence type="ECO:0000256" key="4">
    <source>
        <dbReference type="ARBA" id="ARBA00022452"/>
    </source>
</evidence>
<dbReference type="InterPro" id="IPR023614">
    <property type="entry name" value="Porin_dom_sf"/>
</dbReference>
<dbReference type="PANTHER" id="PTHR34501">
    <property type="entry name" value="PROTEIN YDDL-RELATED"/>
    <property type="match status" value="1"/>
</dbReference>
<dbReference type="Proteomes" id="UP000494119">
    <property type="component" value="Unassembled WGS sequence"/>
</dbReference>
<evidence type="ECO:0000256" key="5">
    <source>
        <dbReference type="ARBA" id="ARBA00022692"/>
    </source>
</evidence>
<feature type="signal peptide" evidence="11">
    <location>
        <begin position="1"/>
        <end position="30"/>
    </location>
</feature>
<dbReference type="SUPFAM" id="SSF56935">
    <property type="entry name" value="Porins"/>
    <property type="match status" value="1"/>
</dbReference>
<name>A0A6J5FH89_9BURK</name>
<keyword evidence="3" id="KW-0813">Transport</keyword>
<evidence type="ECO:0000256" key="2">
    <source>
        <dbReference type="ARBA" id="ARBA00011233"/>
    </source>
</evidence>
<dbReference type="CDD" id="cd00342">
    <property type="entry name" value="gram_neg_porins"/>
    <property type="match status" value="1"/>
</dbReference>
<dbReference type="EMBL" id="CADIKL010000002">
    <property type="protein sequence ID" value="CAB3778184.1"/>
    <property type="molecule type" value="Genomic_DNA"/>
</dbReference>
<reference evidence="13 14" key="1">
    <citation type="submission" date="2020-04" db="EMBL/GenBank/DDBJ databases">
        <authorList>
            <person name="De Canck E."/>
        </authorList>
    </citation>
    <scope>NUCLEOTIDE SEQUENCE [LARGE SCALE GENOMIC DNA]</scope>
    <source>
        <strain evidence="13 14">LMG 28688</strain>
    </source>
</reference>
<evidence type="ECO:0000256" key="6">
    <source>
        <dbReference type="ARBA" id="ARBA00022729"/>
    </source>
</evidence>
<keyword evidence="10" id="KW-0998">Cell outer membrane</keyword>
<keyword evidence="9" id="KW-0472">Membrane</keyword>
<dbReference type="AlphaFoldDB" id="A0A6J5FH89"/>
<sequence>MLAINARIPTLKSICSVAVTVALTVMSAQARAQSSVQLYGIVDAWAGYLRIPGQSAAAQVGGGGLSTSFWGFRGQEELGGGYKAMFVIEGFFRPQTGQSGSFNGDPMFSRNAYVGIGSPYGALTLGRQSSLLYLQSAQFNPFYASFTFSPTINQLYSALGTYPGYRINQGIPGGTSWSNAIQYATPDFSGLNAHVMYAFGNQAGDDAAKKVSAQATWTHGYFAMGATWQYLNFGTTPGDLNNLVRGFQSQTAMQLGMSYNFNFVKLYGEYTYADNELITSSFHVNMLQGGLSVPVGVGSILASYAWSRDNSNLNQARQTATLSYDYPFSKRTDVYVGYMYDHVSRLSSGYTAGAGIRTRF</sequence>
<protein>
    <submittedName>
        <fullName evidence="13">Outer membrane porin protein 32</fullName>
    </submittedName>
</protein>
<dbReference type="InterPro" id="IPR050298">
    <property type="entry name" value="Gram-neg_bact_OMP"/>
</dbReference>
<comment type="subcellular location">
    <subcellularLocation>
        <location evidence="1">Cell outer membrane</location>
        <topology evidence="1">Multi-pass membrane protein</topology>
    </subcellularLocation>
</comment>
<evidence type="ECO:0000256" key="11">
    <source>
        <dbReference type="SAM" id="SignalP"/>
    </source>
</evidence>
<evidence type="ECO:0000256" key="1">
    <source>
        <dbReference type="ARBA" id="ARBA00004571"/>
    </source>
</evidence>
<keyword evidence="5" id="KW-0812">Transmembrane</keyword>
<dbReference type="RefSeq" id="WP_129563470.1">
    <property type="nucleotide sequence ID" value="NZ_CADIKL010000002.1"/>
</dbReference>
<dbReference type="Pfam" id="PF13609">
    <property type="entry name" value="Porin_4"/>
    <property type="match status" value="1"/>
</dbReference>
<evidence type="ECO:0000256" key="8">
    <source>
        <dbReference type="ARBA" id="ARBA00023114"/>
    </source>
</evidence>
<keyword evidence="14" id="KW-1185">Reference proteome</keyword>
<evidence type="ECO:0000256" key="10">
    <source>
        <dbReference type="ARBA" id="ARBA00023237"/>
    </source>
</evidence>
<dbReference type="GO" id="GO:0015288">
    <property type="term" value="F:porin activity"/>
    <property type="evidence" value="ECO:0007669"/>
    <property type="project" value="UniProtKB-KW"/>
</dbReference>